<name>A0A1R3XS45_9BACT</name>
<evidence type="ECO:0000256" key="1">
    <source>
        <dbReference type="SAM" id="Phobius"/>
    </source>
</evidence>
<dbReference type="Proteomes" id="UP000187181">
    <property type="component" value="Unassembled WGS sequence"/>
</dbReference>
<evidence type="ECO:0000313" key="2">
    <source>
        <dbReference type="EMBL" id="SIT93852.1"/>
    </source>
</evidence>
<dbReference type="STRING" id="1317125.SAMN05444128_3265"/>
<proteinExistence type="predicted"/>
<organism evidence="2 3">
    <name type="scientific">Pontibacter indicus</name>
    <dbReference type="NCBI Taxonomy" id="1317125"/>
    <lineage>
        <taxon>Bacteria</taxon>
        <taxon>Pseudomonadati</taxon>
        <taxon>Bacteroidota</taxon>
        <taxon>Cytophagia</taxon>
        <taxon>Cytophagales</taxon>
        <taxon>Hymenobacteraceae</taxon>
        <taxon>Pontibacter</taxon>
    </lineage>
</organism>
<feature type="transmembrane region" description="Helical" evidence="1">
    <location>
        <begin position="133"/>
        <end position="154"/>
    </location>
</feature>
<keyword evidence="1" id="KW-0472">Membrane</keyword>
<gene>
    <name evidence="2" type="ORF">SAMN05444128_3265</name>
</gene>
<dbReference type="EMBL" id="FTPP01000003">
    <property type="protein sequence ID" value="SIT93852.1"/>
    <property type="molecule type" value="Genomic_DNA"/>
</dbReference>
<evidence type="ECO:0000313" key="3">
    <source>
        <dbReference type="Proteomes" id="UP000187181"/>
    </source>
</evidence>
<sequence>MHRINPRVILLHSLVVLLASYAFVALGYIYDVPLAELYLETDDLDKFERSANMYQVNADRIGKFTLVQKYAPFAGALFGVALSFIVLRKKEFGLQHILIALVIAVLLALGGILDASFLKNILFAPGRFVSASVMTVYTLNYLLLLGLSFWLAFLGKRILQTGSRNKV</sequence>
<dbReference type="RefSeq" id="WP_083704257.1">
    <property type="nucleotide sequence ID" value="NZ_FTPP01000003.1"/>
</dbReference>
<keyword evidence="1" id="KW-1133">Transmembrane helix</keyword>
<feature type="transmembrane region" description="Helical" evidence="1">
    <location>
        <begin position="94"/>
        <end position="113"/>
    </location>
</feature>
<protein>
    <submittedName>
        <fullName evidence="2">Uncharacterized protein</fullName>
    </submittedName>
</protein>
<reference evidence="3" key="1">
    <citation type="submission" date="2017-01" db="EMBL/GenBank/DDBJ databases">
        <authorList>
            <person name="Varghese N."/>
            <person name="Submissions S."/>
        </authorList>
    </citation>
    <scope>NUCLEOTIDE SEQUENCE [LARGE SCALE GENOMIC DNA]</scope>
    <source>
        <strain evidence="3">LP100</strain>
    </source>
</reference>
<dbReference type="AlphaFoldDB" id="A0A1R3XS45"/>
<keyword evidence="3" id="KW-1185">Reference proteome</keyword>
<feature type="transmembrane region" description="Helical" evidence="1">
    <location>
        <begin position="70"/>
        <end position="87"/>
    </location>
</feature>
<dbReference type="OrthoDB" id="853028at2"/>
<keyword evidence="1" id="KW-0812">Transmembrane</keyword>
<accession>A0A1R3XS45</accession>